<feature type="region of interest" description="Disordered" evidence="5">
    <location>
        <begin position="292"/>
        <end position="313"/>
    </location>
</feature>
<keyword evidence="7" id="KW-1185">Reference proteome</keyword>
<dbReference type="PANTHER" id="PTHR21277">
    <property type="entry name" value="TRANSCRIPTIONAL ADAPTER 1"/>
    <property type="match status" value="1"/>
</dbReference>
<dbReference type="GO" id="GO:0003713">
    <property type="term" value="F:transcription coactivator activity"/>
    <property type="evidence" value="ECO:0007669"/>
    <property type="project" value="TreeGrafter"/>
</dbReference>
<dbReference type="GO" id="GO:0006357">
    <property type="term" value="P:regulation of transcription by RNA polymerase II"/>
    <property type="evidence" value="ECO:0007669"/>
    <property type="project" value="TreeGrafter"/>
</dbReference>
<proteinExistence type="predicted"/>
<accession>A0A4Y9ZX90</accession>
<dbReference type="EMBL" id="SFCI01000611">
    <property type="protein sequence ID" value="TFY78814.1"/>
    <property type="molecule type" value="Genomic_DNA"/>
</dbReference>
<name>A0A4Y9ZX90_9AGAM</name>
<evidence type="ECO:0000256" key="5">
    <source>
        <dbReference type="SAM" id="MobiDB-lite"/>
    </source>
</evidence>
<gene>
    <name evidence="6" type="ORF">EWM64_g5197</name>
</gene>
<keyword evidence="2" id="KW-0805">Transcription regulation</keyword>
<dbReference type="PANTHER" id="PTHR21277:SF5">
    <property type="entry name" value="TRANSCRIPTIONAL ADAPTER 1"/>
    <property type="match status" value="1"/>
</dbReference>
<evidence type="ECO:0000313" key="6">
    <source>
        <dbReference type="EMBL" id="TFY78814.1"/>
    </source>
</evidence>
<evidence type="ECO:0000256" key="3">
    <source>
        <dbReference type="ARBA" id="ARBA00023163"/>
    </source>
</evidence>
<reference evidence="6 7" key="1">
    <citation type="submission" date="2019-02" db="EMBL/GenBank/DDBJ databases">
        <title>Genome sequencing of the rare red list fungi Hericium alpestre (H. flagellum).</title>
        <authorList>
            <person name="Buettner E."/>
            <person name="Kellner H."/>
        </authorList>
    </citation>
    <scope>NUCLEOTIDE SEQUENCE [LARGE SCALE GENOMIC DNA]</scope>
    <source>
        <strain evidence="6 7">DSM 108284</strain>
    </source>
</reference>
<keyword evidence="4" id="KW-0539">Nucleus</keyword>
<evidence type="ECO:0000256" key="4">
    <source>
        <dbReference type="ARBA" id="ARBA00023242"/>
    </source>
</evidence>
<comment type="caution">
    <text evidence="6">The sequence shown here is derived from an EMBL/GenBank/DDBJ whole genome shotgun (WGS) entry which is preliminary data.</text>
</comment>
<dbReference type="Proteomes" id="UP000298061">
    <property type="component" value="Unassembled WGS sequence"/>
</dbReference>
<evidence type="ECO:0000256" key="1">
    <source>
        <dbReference type="ARBA" id="ARBA00004123"/>
    </source>
</evidence>
<comment type="subcellular location">
    <subcellularLocation>
        <location evidence="1">Nucleus</location>
    </subcellularLocation>
</comment>
<protein>
    <submittedName>
        <fullName evidence="6">Uncharacterized protein</fullName>
    </submittedName>
</protein>
<dbReference type="InterPro" id="IPR024738">
    <property type="entry name" value="Hfi1/Tada1"/>
</dbReference>
<dbReference type="GO" id="GO:0005634">
    <property type="term" value="C:nucleus"/>
    <property type="evidence" value="ECO:0007669"/>
    <property type="project" value="UniProtKB-SubCell"/>
</dbReference>
<organism evidence="6 7">
    <name type="scientific">Hericium alpestre</name>
    <dbReference type="NCBI Taxonomy" id="135208"/>
    <lineage>
        <taxon>Eukaryota</taxon>
        <taxon>Fungi</taxon>
        <taxon>Dikarya</taxon>
        <taxon>Basidiomycota</taxon>
        <taxon>Agaricomycotina</taxon>
        <taxon>Agaricomycetes</taxon>
        <taxon>Russulales</taxon>
        <taxon>Hericiaceae</taxon>
        <taxon>Hericium</taxon>
    </lineage>
</organism>
<dbReference type="OrthoDB" id="10264870at2759"/>
<sequence>MSLESTATIKSKLALGLGQKSPQYWSLLQSFLSATISRAEFDEQIRECLDTQQLGTNRVLLPIAAAVLTAALVQLHNALIISIFDPSAHLAVRSPPPDDAKAPPRKRRRLLPYQGPDPNEPTSLRSNRLKKWTVGVGRRERERIKHLQPMALSADRQPRPDVDEIASERGVQLLPERGDPPGSRPALHLASSARGFTLQHISDRINLISAQHNLSAPSKNVASLLTLAIEAKLKQVITQALALTTSSHAITSIHPSTPHSSGNVLSPSAFDTLFTVSPAVLPNKSAAATRLTTLGDNEPRGTDDVVDDEQREPQDPSWQLLALLRERSTVDQALETWA</sequence>
<feature type="region of interest" description="Disordered" evidence="5">
    <location>
        <begin position="91"/>
        <end position="125"/>
    </location>
</feature>
<keyword evidence="3" id="KW-0804">Transcription</keyword>
<dbReference type="STRING" id="135208.A0A4Y9ZX90"/>
<dbReference type="Pfam" id="PF12767">
    <property type="entry name" value="SAGA-Tad1"/>
    <property type="match status" value="1"/>
</dbReference>
<evidence type="ECO:0000256" key="2">
    <source>
        <dbReference type="ARBA" id="ARBA00023015"/>
    </source>
</evidence>
<dbReference type="GO" id="GO:0000124">
    <property type="term" value="C:SAGA complex"/>
    <property type="evidence" value="ECO:0007669"/>
    <property type="project" value="TreeGrafter"/>
</dbReference>
<dbReference type="AlphaFoldDB" id="A0A4Y9ZX90"/>
<evidence type="ECO:0000313" key="7">
    <source>
        <dbReference type="Proteomes" id="UP000298061"/>
    </source>
</evidence>